<keyword evidence="7" id="KW-0503">Monooxygenase</keyword>
<evidence type="ECO:0000256" key="5">
    <source>
        <dbReference type="ARBA" id="ARBA00022827"/>
    </source>
</evidence>
<dbReference type="PANTHER" id="PTHR43876">
    <property type="entry name" value="UBIQUINONE BIOSYNTHESIS MONOOXYGENASE COQ6, MITOCHONDRIAL"/>
    <property type="match status" value="1"/>
</dbReference>
<dbReference type="NCBIfam" id="NF006593">
    <property type="entry name" value="PRK09126.1"/>
    <property type="match status" value="1"/>
</dbReference>
<comment type="pathway">
    <text evidence="2">Cofactor biosynthesis; ubiquinone biosynthesis.</text>
</comment>
<evidence type="ECO:0000259" key="8">
    <source>
        <dbReference type="Pfam" id="PF01494"/>
    </source>
</evidence>
<protein>
    <submittedName>
        <fullName evidence="9">5-demethoxyubiquinol-8 5-hydroxylase UbiM</fullName>
    </submittedName>
</protein>
<evidence type="ECO:0000256" key="7">
    <source>
        <dbReference type="ARBA" id="ARBA00023033"/>
    </source>
</evidence>
<evidence type="ECO:0000313" key="10">
    <source>
        <dbReference type="Proteomes" id="UP001589814"/>
    </source>
</evidence>
<evidence type="ECO:0000256" key="4">
    <source>
        <dbReference type="ARBA" id="ARBA00022630"/>
    </source>
</evidence>
<dbReference type="InterPro" id="IPR002938">
    <property type="entry name" value="FAD-bd"/>
</dbReference>
<feature type="domain" description="FAD-binding" evidence="8">
    <location>
        <begin position="10"/>
        <end position="351"/>
    </location>
</feature>
<comment type="similarity">
    <text evidence="3">Belongs to the UbiH/COQ6 family.</text>
</comment>
<dbReference type="Proteomes" id="UP001589814">
    <property type="component" value="Unassembled WGS sequence"/>
</dbReference>
<evidence type="ECO:0000313" key="9">
    <source>
        <dbReference type="EMBL" id="MFC0268638.1"/>
    </source>
</evidence>
<keyword evidence="5" id="KW-0274">FAD</keyword>
<keyword evidence="4" id="KW-0285">Flavoprotein</keyword>
<keyword evidence="10" id="KW-1185">Reference proteome</keyword>
<accession>A0ABV6G4Q1</accession>
<dbReference type="PANTHER" id="PTHR43876:SF25">
    <property type="entry name" value="MONOOXYGENASE NMA2164"/>
    <property type="match status" value="1"/>
</dbReference>
<dbReference type="EMBL" id="JBHLVX010000046">
    <property type="protein sequence ID" value="MFC0268638.1"/>
    <property type="molecule type" value="Genomic_DNA"/>
</dbReference>
<dbReference type="RefSeq" id="WP_019951065.1">
    <property type="nucleotide sequence ID" value="NZ_JBHLVX010000046.1"/>
</dbReference>
<proteinExistence type="inferred from homology"/>
<evidence type="ECO:0000256" key="6">
    <source>
        <dbReference type="ARBA" id="ARBA00023002"/>
    </source>
</evidence>
<gene>
    <name evidence="9" type="primary">ubiM</name>
    <name evidence="9" type="ORF">ACFFHW_11710</name>
</gene>
<comment type="caution">
    <text evidence="9">The sequence shown here is derived from an EMBL/GenBank/DDBJ whole genome shotgun (WGS) entry which is preliminary data.</text>
</comment>
<organism evidence="9 10">
    <name type="scientific">Kushneria aurantia</name>
    <dbReference type="NCBI Taxonomy" id="504092"/>
    <lineage>
        <taxon>Bacteria</taxon>
        <taxon>Pseudomonadati</taxon>
        <taxon>Pseudomonadota</taxon>
        <taxon>Gammaproteobacteria</taxon>
        <taxon>Oceanospirillales</taxon>
        <taxon>Halomonadaceae</taxon>
        <taxon>Kushneria</taxon>
    </lineage>
</organism>
<name>A0ABV6G4Q1_9GAMM</name>
<evidence type="ECO:0000256" key="1">
    <source>
        <dbReference type="ARBA" id="ARBA00001974"/>
    </source>
</evidence>
<dbReference type="Pfam" id="PF01494">
    <property type="entry name" value="FAD_binding_3"/>
    <property type="match status" value="1"/>
</dbReference>
<dbReference type="SUPFAM" id="SSF51905">
    <property type="entry name" value="FAD/NAD(P)-binding domain"/>
    <property type="match status" value="1"/>
</dbReference>
<reference evidence="9 10" key="1">
    <citation type="submission" date="2024-09" db="EMBL/GenBank/DDBJ databases">
        <authorList>
            <person name="Sun Q."/>
            <person name="Mori K."/>
        </authorList>
    </citation>
    <scope>NUCLEOTIDE SEQUENCE [LARGE SCALE GENOMIC DNA]</scope>
    <source>
        <strain evidence="9 10">CCM 7415</strain>
    </source>
</reference>
<dbReference type="NCBIfam" id="TIGR01988">
    <property type="entry name" value="Ubi-OHases"/>
    <property type="match status" value="1"/>
</dbReference>
<comment type="cofactor">
    <cofactor evidence="1">
        <name>FAD</name>
        <dbReference type="ChEBI" id="CHEBI:57692"/>
    </cofactor>
</comment>
<dbReference type="InterPro" id="IPR036188">
    <property type="entry name" value="FAD/NAD-bd_sf"/>
</dbReference>
<dbReference type="Gene3D" id="3.50.50.60">
    <property type="entry name" value="FAD/NAD(P)-binding domain"/>
    <property type="match status" value="2"/>
</dbReference>
<dbReference type="InterPro" id="IPR010971">
    <property type="entry name" value="UbiH/COQ6"/>
</dbReference>
<evidence type="ECO:0000256" key="2">
    <source>
        <dbReference type="ARBA" id="ARBA00004749"/>
    </source>
</evidence>
<dbReference type="PRINTS" id="PR00420">
    <property type="entry name" value="RNGMNOXGNASE"/>
</dbReference>
<keyword evidence="6" id="KW-0560">Oxidoreductase</keyword>
<dbReference type="InterPro" id="IPR051205">
    <property type="entry name" value="UbiH/COQ6_monooxygenase"/>
</dbReference>
<evidence type="ECO:0000256" key="3">
    <source>
        <dbReference type="ARBA" id="ARBA00005349"/>
    </source>
</evidence>
<sequence>MTTSIPITQVDVAIVGAGPSGLCLAGALSGHGVSTMLIDRQSRAAMAEPRSDGREIALTRASQEILEALGIWSRIAASERAPMRAARVFDGQSLFAMRLGPDASRTEPLGCLVPNQAIRQAAYAALEAVRPAAHAEVLWRDESEVKAFHPDDRQTGVEIRLVSGETVRAKLLVAADSRFSQTRQAMGIAAHSYQHGQQMLVCRMHHRKAHDFTAWEWFGHGQTLALLPVSEHCSSVVLTLKPSEMDALLSQPQENFDAEITRRLGRRLGAMTRVAEPHCYPLTSVYAEHFVAPRQALIGDAAVGMHPVTAHGFNLGLQGVWRLATLIGEARRADQDIAAAPLLHRYQHDHRLATAPLFAATLAITGLYTNDRPAARLLRKALLHAGDVAWPVRRLIAAHLMRPAR</sequence>